<feature type="region of interest" description="Disordered" evidence="1">
    <location>
        <begin position="97"/>
        <end position="116"/>
    </location>
</feature>
<dbReference type="AlphaFoldDB" id="A0A6A4H5G2"/>
<accession>A0A6A4H5G2</accession>
<feature type="compositionally biased region" description="Acidic residues" evidence="1">
    <location>
        <begin position="104"/>
        <end position="116"/>
    </location>
</feature>
<reference evidence="2" key="1">
    <citation type="journal article" date="2019" name="Environ. Microbiol.">
        <title>Fungal ecological strategies reflected in gene transcription - a case study of two litter decomposers.</title>
        <authorList>
            <person name="Barbi F."/>
            <person name="Kohler A."/>
            <person name="Barry K."/>
            <person name="Baskaran P."/>
            <person name="Daum C."/>
            <person name="Fauchery L."/>
            <person name="Ihrmark K."/>
            <person name="Kuo A."/>
            <person name="LaButti K."/>
            <person name="Lipzen A."/>
            <person name="Morin E."/>
            <person name="Grigoriev I.V."/>
            <person name="Henrissat B."/>
            <person name="Lindahl B."/>
            <person name="Martin F."/>
        </authorList>
    </citation>
    <scope>NUCLEOTIDE SEQUENCE</scope>
    <source>
        <strain evidence="2">JB14</strain>
    </source>
</reference>
<evidence type="ECO:0000313" key="2">
    <source>
        <dbReference type="EMBL" id="KAE9393432.1"/>
    </source>
</evidence>
<gene>
    <name evidence="2" type="ORF">BT96DRAFT_999471</name>
</gene>
<evidence type="ECO:0000256" key="1">
    <source>
        <dbReference type="SAM" id="MobiDB-lite"/>
    </source>
</evidence>
<dbReference type="EMBL" id="ML769572">
    <property type="protein sequence ID" value="KAE9393432.1"/>
    <property type="molecule type" value="Genomic_DNA"/>
</dbReference>
<evidence type="ECO:0000313" key="3">
    <source>
        <dbReference type="Proteomes" id="UP000799118"/>
    </source>
</evidence>
<proteinExistence type="predicted"/>
<organism evidence="2 3">
    <name type="scientific">Gymnopus androsaceus JB14</name>
    <dbReference type="NCBI Taxonomy" id="1447944"/>
    <lineage>
        <taxon>Eukaryota</taxon>
        <taxon>Fungi</taxon>
        <taxon>Dikarya</taxon>
        <taxon>Basidiomycota</taxon>
        <taxon>Agaricomycotina</taxon>
        <taxon>Agaricomycetes</taxon>
        <taxon>Agaricomycetidae</taxon>
        <taxon>Agaricales</taxon>
        <taxon>Marasmiineae</taxon>
        <taxon>Omphalotaceae</taxon>
        <taxon>Gymnopus</taxon>
    </lineage>
</organism>
<dbReference type="Proteomes" id="UP000799118">
    <property type="component" value="Unassembled WGS sequence"/>
</dbReference>
<protein>
    <submittedName>
        <fullName evidence="2">Uncharacterized protein</fullName>
    </submittedName>
</protein>
<sequence length="116" mass="13170">MTEPPPSLRYKKLRSNWKLPELNAIPQVKMLRPCQIEIGELKREAMKRGVEPALNRAQSRDAEFNDQEAFFSLASSISRPKDRIPFDILKRKALHSGFISNGNDGDENDDGDEDGD</sequence>
<keyword evidence="3" id="KW-1185">Reference proteome</keyword>
<name>A0A6A4H5G2_9AGAR</name>